<dbReference type="Proteomes" id="UP000234479">
    <property type="component" value="Unassembled WGS sequence"/>
</dbReference>
<protein>
    <submittedName>
        <fullName evidence="2">TraB/GumN family protein</fullName>
    </submittedName>
</protein>
<proteinExistence type="predicted"/>
<reference evidence="2 3" key="1">
    <citation type="submission" date="2017-12" db="EMBL/GenBank/DDBJ databases">
        <title>The genome sequence of Caulobacter sp. 410.</title>
        <authorList>
            <person name="Gao J."/>
            <person name="Mao X."/>
            <person name="Sun J."/>
        </authorList>
    </citation>
    <scope>NUCLEOTIDE SEQUENCE [LARGE SCALE GENOMIC DNA]</scope>
    <source>
        <strain evidence="2 3">410</strain>
    </source>
</reference>
<dbReference type="AlphaFoldDB" id="A0A2N5DFS9"/>
<dbReference type="Pfam" id="PF01963">
    <property type="entry name" value="TraB_PrgY_gumN"/>
    <property type="match status" value="1"/>
</dbReference>
<dbReference type="InterPro" id="IPR002816">
    <property type="entry name" value="TraB/PrgY/GumN_fam"/>
</dbReference>
<feature type="signal peptide" evidence="1">
    <location>
        <begin position="1"/>
        <end position="22"/>
    </location>
</feature>
<evidence type="ECO:0000256" key="1">
    <source>
        <dbReference type="SAM" id="SignalP"/>
    </source>
</evidence>
<comment type="caution">
    <text evidence="2">The sequence shown here is derived from an EMBL/GenBank/DDBJ whole genome shotgun (WGS) entry which is preliminary data.</text>
</comment>
<dbReference type="EMBL" id="PJRS01000022">
    <property type="protein sequence ID" value="PLR24920.1"/>
    <property type="molecule type" value="Genomic_DNA"/>
</dbReference>
<sequence>MRRRLAAIAALTALIAASSTHAQAPPETLVIDDPEANVVEELVVNAKLPGPAWWKVSDGDTTVYILGVPGAVPKGMTWDTSVLDRRLDGAFALITPPQARAGLTDLPALLSMRSKLKAERPLDQVAPNLAPRLARAWAATGHKDDGWKDWKPLGAGLMLAGYAVKSSGLTSAEPEKAIEKLARKHKVKAKPAAVYKAMPMIKTLVKQHSEEAGLICLEGVIDEVEAGPEPVRRAARAWANGEVRAAVHAPRQGQRCVMALPGMAEEFRRMSAAQVEAVSQAMKTPGKAVAVFSLRGLVAEDGVFQKLRERGFKVTTPDSAS</sequence>
<evidence type="ECO:0000313" key="2">
    <source>
        <dbReference type="EMBL" id="PLR24920.1"/>
    </source>
</evidence>
<dbReference type="RefSeq" id="WP_101718199.1">
    <property type="nucleotide sequence ID" value="NZ_PJRS01000022.1"/>
</dbReference>
<evidence type="ECO:0000313" key="3">
    <source>
        <dbReference type="Proteomes" id="UP000234479"/>
    </source>
</evidence>
<dbReference type="CDD" id="cd14788">
    <property type="entry name" value="GumN"/>
    <property type="match status" value="1"/>
</dbReference>
<accession>A0A2N5DFS9</accession>
<dbReference type="OrthoDB" id="7181390at2"/>
<feature type="chain" id="PRO_5014626348" evidence="1">
    <location>
        <begin position="23"/>
        <end position="321"/>
    </location>
</feature>
<keyword evidence="3" id="KW-1185">Reference proteome</keyword>
<gene>
    <name evidence="2" type="ORF">SGCZBJ_11820</name>
</gene>
<name>A0A2N5DFS9_9CAUL</name>
<keyword evidence="1" id="KW-0732">Signal</keyword>
<organism evidence="2 3">
    <name type="scientific">Caulobacter zeae</name>
    <dbReference type="NCBI Taxonomy" id="2055137"/>
    <lineage>
        <taxon>Bacteria</taxon>
        <taxon>Pseudomonadati</taxon>
        <taxon>Pseudomonadota</taxon>
        <taxon>Alphaproteobacteria</taxon>
        <taxon>Caulobacterales</taxon>
        <taxon>Caulobacteraceae</taxon>
        <taxon>Caulobacter</taxon>
    </lineage>
</organism>